<dbReference type="Pfam" id="PF20289">
    <property type="entry name" value="MComp1"/>
    <property type="match status" value="1"/>
</dbReference>
<protein>
    <submittedName>
        <fullName evidence="1">Uncharacterized protein</fullName>
    </submittedName>
</protein>
<dbReference type="AlphaFoldDB" id="A0A483HAE6"/>
<dbReference type="EMBL" id="SDCH01000015">
    <property type="protein sequence ID" value="TCX18532.1"/>
    <property type="molecule type" value="Genomic_DNA"/>
</dbReference>
<accession>A0A483HAE6</accession>
<reference evidence="1" key="1">
    <citation type="submission" date="2019-01" db="EMBL/GenBank/DDBJ databases">
        <authorList>
            <person name="Lista F."/>
            <person name="Anselmo A."/>
        </authorList>
    </citation>
    <scope>NUCLEOTIDE SEQUENCE</scope>
    <source>
        <strain evidence="1">15S</strain>
    </source>
</reference>
<proteinExistence type="predicted"/>
<comment type="caution">
    <text evidence="1">The sequence shown here is derived from an EMBL/GenBank/DDBJ whole genome shotgun (WGS) entry which is preliminary data.</text>
</comment>
<dbReference type="InterPro" id="IPR046905">
    <property type="entry name" value="ABC-3C_MC1"/>
</dbReference>
<evidence type="ECO:0000313" key="1">
    <source>
        <dbReference type="EMBL" id="TCX18532.1"/>
    </source>
</evidence>
<gene>
    <name evidence="1" type="ORF">ETE65_16170</name>
</gene>
<name>A0A483HAE6_KLEPN</name>
<organism evidence="1">
    <name type="scientific">Klebsiella pneumoniae</name>
    <dbReference type="NCBI Taxonomy" id="573"/>
    <lineage>
        <taxon>Bacteria</taxon>
        <taxon>Pseudomonadati</taxon>
        <taxon>Pseudomonadota</taxon>
        <taxon>Gammaproteobacteria</taxon>
        <taxon>Enterobacterales</taxon>
        <taxon>Enterobacteriaceae</taxon>
        <taxon>Klebsiella/Raoultella group</taxon>
        <taxon>Klebsiella</taxon>
        <taxon>Klebsiella pneumoniae complex</taxon>
    </lineage>
</organism>
<sequence>MLNEFIKQAIEDHHFIKIESTSDNIHFFKKEKDALRRYIITYRTDKLEDASSINEIIINNTTTELLEAPAFAKNTDLIIVFQLDKLSNYKQYEKSIFDIEENAYHFKKYVLYYSTEENQLISGKNFNNLKAVLSDHEEFSTYKADPSRPSLYNLAARIFIKLPFLEMPDIEKDIVPIDLQINTLVDSLNLSEPYNKISTANKQTDINLEMLIEELINEELEAIKAENK</sequence>